<dbReference type="Gramene" id="VVA31765">
    <property type="protein sequence ID" value="VVA31765"/>
    <property type="gene ID" value="Prudul26B015127"/>
</dbReference>
<dbReference type="Proteomes" id="UP000327085">
    <property type="component" value="Chromosome 8"/>
</dbReference>
<organism evidence="1 2">
    <name type="scientific">Prunus dulcis</name>
    <name type="common">Almond</name>
    <name type="synonym">Amygdalus dulcis</name>
    <dbReference type="NCBI Taxonomy" id="3755"/>
    <lineage>
        <taxon>Eukaryota</taxon>
        <taxon>Viridiplantae</taxon>
        <taxon>Streptophyta</taxon>
        <taxon>Embryophyta</taxon>
        <taxon>Tracheophyta</taxon>
        <taxon>Spermatophyta</taxon>
        <taxon>Magnoliopsida</taxon>
        <taxon>eudicotyledons</taxon>
        <taxon>Gunneridae</taxon>
        <taxon>Pentapetalae</taxon>
        <taxon>rosids</taxon>
        <taxon>fabids</taxon>
        <taxon>Rosales</taxon>
        <taxon>Rosaceae</taxon>
        <taxon>Amygdaloideae</taxon>
        <taxon>Amygdaleae</taxon>
        <taxon>Prunus</taxon>
    </lineage>
</organism>
<sequence length="59" mass="6316">MVRFGLDGDVIGEAADGVGGLLVKAFLAPFKTTFGMFVQDPGISFALLSIYVSPIYWNC</sequence>
<reference evidence="2" key="1">
    <citation type="journal article" date="2020" name="Plant J.">
        <title>Transposons played a major role in the diversification between the closely related almond and peach genomes: results from the almond genome sequence.</title>
        <authorList>
            <person name="Alioto T."/>
            <person name="Alexiou K.G."/>
            <person name="Bardil A."/>
            <person name="Barteri F."/>
            <person name="Castanera R."/>
            <person name="Cruz F."/>
            <person name="Dhingra A."/>
            <person name="Duval H."/>
            <person name="Fernandez I Marti A."/>
            <person name="Frias L."/>
            <person name="Galan B."/>
            <person name="Garcia J.L."/>
            <person name="Howad W."/>
            <person name="Gomez-Garrido J."/>
            <person name="Gut M."/>
            <person name="Julca I."/>
            <person name="Morata J."/>
            <person name="Puigdomenech P."/>
            <person name="Ribeca P."/>
            <person name="Rubio Cabetas M.J."/>
            <person name="Vlasova A."/>
            <person name="Wirthensohn M."/>
            <person name="Garcia-Mas J."/>
            <person name="Gabaldon T."/>
            <person name="Casacuberta J.M."/>
            <person name="Arus P."/>
        </authorList>
    </citation>
    <scope>NUCLEOTIDE SEQUENCE [LARGE SCALE GENOMIC DNA]</scope>
    <source>
        <strain evidence="2">cv. Texas</strain>
    </source>
</reference>
<accession>A0A5E4FW50</accession>
<gene>
    <name evidence="1" type="ORF">ALMOND_2B015127</name>
</gene>
<evidence type="ECO:0000313" key="2">
    <source>
        <dbReference type="Proteomes" id="UP000327085"/>
    </source>
</evidence>
<dbReference type="EMBL" id="CABIKO010000226">
    <property type="protein sequence ID" value="VVA31765.1"/>
    <property type="molecule type" value="Genomic_DNA"/>
</dbReference>
<dbReference type="AlphaFoldDB" id="A0A5E4FW50"/>
<dbReference type="InParanoid" id="A0A5E4FW50"/>
<evidence type="ECO:0000313" key="1">
    <source>
        <dbReference type="EMBL" id="VVA31765.1"/>
    </source>
</evidence>
<proteinExistence type="predicted"/>
<name>A0A5E4FW50_PRUDU</name>
<protein>
    <submittedName>
        <fullName evidence="1">PREDICTED: HAPLESS 2</fullName>
    </submittedName>
</protein>